<dbReference type="OrthoDB" id="8196400at2759"/>
<evidence type="ECO:0000259" key="1">
    <source>
        <dbReference type="Pfam" id="PF20146"/>
    </source>
</evidence>
<proteinExistence type="predicted"/>
<reference evidence="2" key="1">
    <citation type="submission" date="2013-04" db="EMBL/GenBank/DDBJ databases">
        <authorList>
            <person name="Qu J."/>
            <person name="Murali S.C."/>
            <person name="Bandaranaike D."/>
            <person name="Bellair M."/>
            <person name="Blankenburg K."/>
            <person name="Chao H."/>
            <person name="Dinh H."/>
            <person name="Doddapaneni H."/>
            <person name="Downs B."/>
            <person name="Dugan-Rocha S."/>
            <person name="Elkadiri S."/>
            <person name="Gnanaolivu R.D."/>
            <person name="Hernandez B."/>
            <person name="Javaid M."/>
            <person name="Jayaseelan J.C."/>
            <person name="Lee S."/>
            <person name="Li M."/>
            <person name="Ming W."/>
            <person name="Munidasa M."/>
            <person name="Muniz J."/>
            <person name="Nguyen L."/>
            <person name="Ongeri F."/>
            <person name="Osuji N."/>
            <person name="Pu L.-L."/>
            <person name="Puazo M."/>
            <person name="Qu C."/>
            <person name="Quiroz J."/>
            <person name="Raj R."/>
            <person name="Weissenberger G."/>
            <person name="Xin Y."/>
            <person name="Zou X."/>
            <person name="Han Y."/>
            <person name="Richards S."/>
            <person name="Worley K."/>
            <person name="Muzny D."/>
            <person name="Gibbs R."/>
        </authorList>
    </citation>
    <scope>NUCLEOTIDE SEQUENCE</scope>
    <source>
        <strain evidence="2">Sampled in the wild</strain>
    </source>
</reference>
<comment type="caution">
    <text evidence="2">The sequence shown here is derived from an EMBL/GenBank/DDBJ whole genome shotgun (WGS) entry which is preliminary data.</text>
</comment>
<feature type="domain" description="Nose resistant-to-fluoxetine protein N-terminal" evidence="1">
    <location>
        <begin position="9"/>
        <end position="76"/>
    </location>
</feature>
<organism evidence="2 3">
    <name type="scientific">Ladona fulva</name>
    <name type="common">Scarce chaser dragonfly</name>
    <name type="synonym">Libellula fulva</name>
    <dbReference type="NCBI Taxonomy" id="123851"/>
    <lineage>
        <taxon>Eukaryota</taxon>
        <taxon>Metazoa</taxon>
        <taxon>Ecdysozoa</taxon>
        <taxon>Arthropoda</taxon>
        <taxon>Hexapoda</taxon>
        <taxon>Insecta</taxon>
        <taxon>Pterygota</taxon>
        <taxon>Palaeoptera</taxon>
        <taxon>Odonata</taxon>
        <taxon>Epiprocta</taxon>
        <taxon>Anisoptera</taxon>
        <taxon>Libelluloidea</taxon>
        <taxon>Libellulidae</taxon>
        <taxon>Ladona</taxon>
    </lineage>
</organism>
<evidence type="ECO:0000313" key="3">
    <source>
        <dbReference type="Proteomes" id="UP000792457"/>
    </source>
</evidence>
<protein>
    <recommendedName>
        <fullName evidence="1">Nose resistant-to-fluoxetine protein N-terminal domain-containing protein</fullName>
    </recommendedName>
</protein>
<dbReference type="AlphaFoldDB" id="A0A8K0JTX4"/>
<keyword evidence="3" id="KW-1185">Reference proteome</keyword>
<reference evidence="2" key="2">
    <citation type="submission" date="2017-10" db="EMBL/GenBank/DDBJ databases">
        <title>Ladona fulva Genome sequencing and assembly.</title>
        <authorList>
            <person name="Murali S."/>
            <person name="Richards S."/>
            <person name="Bandaranaike D."/>
            <person name="Bellair M."/>
            <person name="Blankenburg K."/>
            <person name="Chao H."/>
            <person name="Dinh H."/>
            <person name="Doddapaneni H."/>
            <person name="Dugan-Rocha S."/>
            <person name="Elkadiri S."/>
            <person name="Gnanaolivu R."/>
            <person name="Hernandez B."/>
            <person name="Skinner E."/>
            <person name="Javaid M."/>
            <person name="Lee S."/>
            <person name="Li M."/>
            <person name="Ming W."/>
            <person name="Munidasa M."/>
            <person name="Muniz J."/>
            <person name="Nguyen L."/>
            <person name="Hughes D."/>
            <person name="Osuji N."/>
            <person name="Pu L.-L."/>
            <person name="Puazo M."/>
            <person name="Qu C."/>
            <person name="Quiroz J."/>
            <person name="Raj R."/>
            <person name="Weissenberger G."/>
            <person name="Xin Y."/>
            <person name="Zou X."/>
            <person name="Han Y."/>
            <person name="Worley K."/>
            <person name="Muzny D."/>
            <person name="Gibbs R."/>
        </authorList>
    </citation>
    <scope>NUCLEOTIDE SEQUENCE</scope>
    <source>
        <strain evidence="2">Sampled in the wild</strain>
    </source>
</reference>
<dbReference type="Pfam" id="PF20146">
    <property type="entry name" value="NRF"/>
    <property type="match status" value="1"/>
</dbReference>
<sequence length="110" mass="12435">MNLKRPQVNRFEFAFFSVFDSTTKFPEGLIAGNTYQLGSFDECIGVEARLPGRRATDGRFVGQYCLADVQIIPPEFDRDFHTYDYIKDPNGSAWEGLKVKSTKIGAPKFS</sequence>
<dbReference type="Proteomes" id="UP000792457">
    <property type="component" value="Unassembled WGS sequence"/>
</dbReference>
<name>A0A8K0JTX4_LADFU</name>
<evidence type="ECO:0000313" key="2">
    <source>
        <dbReference type="EMBL" id="KAG8222356.1"/>
    </source>
</evidence>
<gene>
    <name evidence="2" type="ORF">J437_LFUL015952</name>
</gene>
<accession>A0A8K0JTX4</accession>
<dbReference type="InterPro" id="IPR006621">
    <property type="entry name" value="Nose-resist-to-fluoxetine_N"/>
</dbReference>
<dbReference type="EMBL" id="KZ308131">
    <property type="protein sequence ID" value="KAG8222356.1"/>
    <property type="molecule type" value="Genomic_DNA"/>
</dbReference>